<sequence length="229" mass="24177">MNGEMTMSRVAVVLSGCGYLDGSEITEAVATLVALSQHGMHYDCYAPDRPQRHVVDHLSGEGTEESRNILVEAARIARGNVRALDQLNPAEYDAIVFPGGFGAAKNLCTFAEEGVNAGMHDDVKAAIMPFVLAKKPVVAICAAPLLLGLAAREAGYSKAQITVGYGGNPLSDAIEAWGQFHMPLAVDQACLDRTHAFISTPAYMFDEASPAAIFASVQAAIAALREILG</sequence>
<dbReference type="SUPFAM" id="SSF52317">
    <property type="entry name" value="Class I glutamine amidotransferase-like"/>
    <property type="match status" value="1"/>
</dbReference>
<evidence type="ECO:0000313" key="2">
    <source>
        <dbReference type="EMBL" id="GLR13460.1"/>
    </source>
</evidence>
<comment type="caution">
    <text evidence="2">The sequence shown here is derived from an EMBL/GenBank/DDBJ whole genome shotgun (WGS) entry which is preliminary data.</text>
</comment>
<gene>
    <name evidence="2" type="ORF">GCM10007907_22500</name>
</gene>
<dbReference type="PANTHER" id="PTHR10224:SF12">
    <property type="entry name" value="GLYOXALASE ELBB"/>
    <property type="match status" value="1"/>
</dbReference>
<protein>
    <submittedName>
        <fullName evidence="2">Glyoxalase</fullName>
    </submittedName>
</protein>
<dbReference type="Gene3D" id="3.40.50.880">
    <property type="match status" value="1"/>
</dbReference>
<keyword evidence="3" id="KW-1185">Reference proteome</keyword>
<reference evidence="3" key="1">
    <citation type="journal article" date="2019" name="Int. J. Syst. Evol. Microbiol.">
        <title>The Global Catalogue of Microorganisms (GCM) 10K type strain sequencing project: providing services to taxonomists for standard genome sequencing and annotation.</title>
        <authorList>
            <consortium name="The Broad Institute Genomics Platform"/>
            <consortium name="The Broad Institute Genome Sequencing Center for Infectious Disease"/>
            <person name="Wu L."/>
            <person name="Ma J."/>
        </authorList>
    </citation>
    <scope>NUCLEOTIDE SEQUENCE [LARGE SCALE GENOMIC DNA]</scope>
    <source>
        <strain evidence="3">NBRC 110044</strain>
    </source>
</reference>
<evidence type="ECO:0000313" key="3">
    <source>
        <dbReference type="Proteomes" id="UP001156706"/>
    </source>
</evidence>
<dbReference type="PANTHER" id="PTHR10224">
    <property type="entry name" value="ES1 PROTEIN HOMOLOG, MITOCHONDRIAL"/>
    <property type="match status" value="1"/>
</dbReference>
<proteinExistence type="predicted"/>
<dbReference type="Pfam" id="PF01965">
    <property type="entry name" value="DJ-1_PfpI"/>
    <property type="match status" value="1"/>
</dbReference>
<accession>A0ABQ5YEP3</accession>
<organism evidence="2 3">
    <name type="scientific">Chitinimonas prasina</name>
    <dbReference type="NCBI Taxonomy" id="1434937"/>
    <lineage>
        <taxon>Bacteria</taxon>
        <taxon>Pseudomonadati</taxon>
        <taxon>Pseudomonadota</taxon>
        <taxon>Betaproteobacteria</taxon>
        <taxon>Neisseriales</taxon>
        <taxon>Chitinibacteraceae</taxon>
        <taxon>Chitinimonas</taxon>
    </lineage>
</organism>
<name>A0ABQ5YEP3_9NEIS</name>
<dbReference type="EMBL" id="BSOG01000002">
    <property type="protein sequence ID" value="GLR13460.1"/>
    <property type="molecule type" value="Genomic_DNA"/>
</dbReference>
<evidence type="ECO:0000259" key="1">
    <source>
        <dbReference type="Pfam" id="PF01965"/>
    </source>
</evidence>
<dbReference type="NCBIfam" id="NF008747">
    <property type="entry name" value="PRK11780.1"/>
    <property type="match status" value="1"/>
</dbReference>
<dbReference type="Proteomes" id="UP001156706">
    <property type="component" value="Unassembled WGS sequence"/>
</dbReference>
<dbReference type="InterPro" id="IPR029062">
    <property type="entry name" value="Class_I_gatase-like"/>
</dbReference>
<dbReference type="InterPro" id="IPR002818">
    <property type="entry name" value="DJ-1/PfpI"/>
</dbReference>
<feature type="domain" description="DJ-1/PfpI" evidence="1">
    <location>
        <begin position="83"/>
        <end position="148"/>
    </location>
</feature>